<dbReference type="STRING" id="1328314.Achr_30880"/>
<dbReference type="CDD" id="cd00299">
    <property type="entry name" value="GST_C_family"/>
    <property type="match status" value="1"/>
</dbReference>
<dbReference type="SUPFAM" id="SSF52833">
    <property type="entry name" value="Thioredoxin-like"/>
    <property type="match status" value="1"/>
</dbReference>
<dbReference type="RefSeq" id="WP_039805716.1">
    <property type="nucleotide sequence ID" value="NZ_CP010415.1"/>
</dbReference>
<name>A0A0C4WV41_9GAMM</name>
<dbReference type="Pfam" id="PF13410">
    <property type="entry name" value="GST_C_2"/>
    <property type="match status" value="1"/>
</dbReference>
<protein>
    <submittedName>
        <fullName evidence="2">Glutathione S-transferase, C-terminal domain</fullName>
    </submittedName>
</protein>
<dbReference type="KEGG" id="acx:Achr_30880"/>
<dbReference type="HOGENOM" id="CLU_039745_2_0_6"/>
<evidence type="ECO:0000313" key="3">
    <source>
        <dbReference type="Proteomes" id="UP000068210"/>
    </source>
</evidence>
<dbReference type="InterPro" id="IPR036249">
    <property type="entry name" value="Thioredoxin-like_sf"/>
</dbReference>
<evidence type="ECO:0000313" key="2">
    <source>
        <dbReference type="EMBL" id="AJE22497.1"/>
    </source>
</evidence>
<dbReference type="InterPro" id="IPR004045">
    <property type="entry name" value="Glutathione_S-Trfase_N"/>
</dbReference>
<dbReference type="CDD" id="cd00570">
    <property type="entry name" value="GST_N_family"/>
    <property type="match status" value="1"/>
</dbReference>
<feature type="domain" description="GST N-terminal" evidence="1">
    <location>
        <begin position="2"/>
        <end position="81"/>
    </location>
</feature>
<dbReference type="EMBL" id="CP010415">
    <property type="protein sequence ID" value="AJE22497.1"/>
    <property type="molecule type" value="Genomic_DNA"/>
</dbReference>
<reference evidence="2 3" key="1">
    <citation type="journal article" date="2015" name="PLoS ONE">
        <title>Azotobacter Genomes: The Genome of Azotobacter chroococcum NCIMB 8003 (ATCC 4412).</title>
        <authorList>
            <person name="Robson R.L."/>
            <person name="Jones R."/>
            <person name="Robson R.M."/>
            <person name="Schwartz A."/>
            <person name="Richardson T.H."/>
        </authorList>
    </citation>
    <scope>NUCLEOTIDE SEQUENCE [LARGE SCALE GENOMIC DNA]</scope>
    <source>
        <strain evidence="2 3">NCIMB 8003</strain>
    </source>
</reference>
<dbReference type="Gene3D" id="3.40.30.110">
    <property type="match status" value="2"/>
</dbReference>
<dbReference type="Gene3D" id="1.20.1050.10">
    <property type="match status" value="1"/>
</dbReference>
<dbReference type="SUPFAM" id="SSF47616">
    <property type="entry name" value="GST C-terminal domain-like"/>
    <property type="match status" value="1"/>
</dbReference>
<dbReference type="PROSITE" id="PS50404">
    <property type="entry name" value="GST_NTER"/>
    <property type="match status" value="1"/>
</dbReference>
<proteinExistence type="predicted"/>
<sequence length="311" mass="33919">MHEPVLHHYPSSPFAEKVRLILGFKQLSWRSVIIPRVMPKPDLLALTGGYRRTPVLQIGADIYCDSALIARRLEAEKALPPLLPEGQEFNVASLAAWADGQLFLHAASLAFQAEAVAQRFAQSLPGELKAFVADRAALFKGGTFDRLPLEQARQQWPTLMARLEQQLSHADGDYLFGEPSLADFAVAHSLWLLRAMPLTAGLVDAWPAVAAWLDRVLGFGHGSYSELSAAEAIEIARTATPAPLPAESGLEGNGWRVGQQVAVAATDYGVDPVEGELLHAGLEELILRREDPRAGLLHVHLPRLGFRVTGR</sequence>
<evidence type="ECO:0000259" key="1">
    <source>
        <dbReference type="PROSITE" id="PS50404"/>
    </source>
</evidence>
<keyword evidence="2" id="KW-0808">Transferase</keyword>
<dbReference type="AlphaFoldDB" id="A0A0C4WV41"/>
<dbReference type="Proteomes" id="UP000068210">
    <property type="component" value="Chromosome"/>
</dbReference>
<organism evidence="2 3">
    <name type="scientific">Azotobacter chroococcum NCIMB 8003</name>
    <dbReference type="NCBI Taxonomy" id="1328314"/>
    <lineage>
        <taxon>Bacteria</taxon>
        <taxon>Pseudomonadati</taxon>
        <taxon>Pseudomonadota</taxon>
        <taxon>Gammaproteobacteria</taxon>
        <taxon>Pseudomonadales</taxon>
        <taxon>Pseudomonadaceae</taxon>
        <taxon>Azotobacter</taxon>
    </lineage>
</organism>
<keyword evidence="3" id="KW-1185">Reference proteome</keyword>
<dbReference type="Pfam" id="PF13417">
    <property type="entry name" value="GST_N_3"/>
    <property type="match status" value="1"/>
</dbReference>
<dbReference type="InterPro" id="IPR036282">
    <property type="entry name" value="Glutathione-S-Trfase_C_sf"/>
</dbReference>
<dbReference type="GO" id="GO:0016740">
    <property type="term" value="F:transferase activity"/>
    <property type="evidence" value="ECO:0007669"/>
    <property type="project" value="UniProtKB-KW"/>
</dbReference>
<gene>
    <name evidence="2" type="ORF">Achr_30880</name>
</gene>
<accession>A0A0C4WV41</accession>